<dbReference type="AlphaFoldDB" id="A0AAW1KSP3"/>
<feature type="transmembrane region" description="Helical" evidence="3">
    <location>
        <begin position="524"/>
        <end position="555"/>
    </location>
</feature>
<feature type="transmembrane region" description="Helical" evidence="3">
    <location>
        <begin position="561"/>
        <end position="585"/>
    </location>
</feature>
<dbReference type="InterPro" id="IPR002110">
    <property type="entry name" value="Ankyrin_rpt"/>
</dbReference>
<evidence type="ECO:0000259" key="4">
    <source>
        <dbReference type="Pfam" id="PF13962"/>
    </source>
</evidence>
<protein>
    <recommendedName>
        <fullName evidence="4">PGG domain-containing protein</fullName>
    </recommendedName>
</protein>
<name>A0AAW1KSP3_SAPOF</name>
<keyword evidence="3" id="KW-1133">Transmembrane helix</keyword>
<dbReference type="GO" id="GO:0016020">
    <property type="term" value="C:membrane"/>
    <property type="evidence" value="ECO:0007669"/>
    <property type="project" value="TreeGrafter"/>
</dbReference>
<evidence type="ECO:0000256" key="1">
    <source>
        <dbReference type="PROSITE-ProRule" id="PRU00023"/>
    </source>
</evidence>
<sequence length="607" mass="67399">MGGIISSRANVNDSCRNKSRASSTSTTSSSVSRKPRRRADKKSTELISYLPLYKAALEGQWKEARTFIDENPEAFTTKITIASETALHIAVGTGKDIIPFVEKMVRKMSPEELALTDQNGDTVLFVAAMVGNLDAAKLLVNKNPNLPNTSSKSDLPIHRAAQYGHKPMVQYLLQVTRSDIEPIPFSGESGVKLLINVIIAEFYDIALELVEMYPDLATLELQGFGSPLKVLAEKPATFPSGSPLNKWQKFLNFLSFGKFKRATKLMHRQSVELAKLLRMEIMELDDAKAHSLLQPPLHLAANLGVCEIIEDIVEAFPPAIWSSNEENHNVFQLAVTHRRENVFNLIFQMSEYRHLVTRYIDSQGNNILHLAGRLPSSDRLNLVSGAALQMQRELQWFKAVEQVAHHALKTAKNIDGKNPAVVFTESHQNLVKEGEKWLKDTATSCTVAAALIATVVFAAAITIPGGNDQNDGTPLFFKPQQHVEKAFAVFGVFDAVSLFSSVASILMFLSILTSRYSEADFHFALPNLLTIGLTMLFVSITSMMIAFSSALYLVFGQGKPWRLFLVVGLAMLPVSLFIILQLPLLKEMAYATYGRGIFRKKSSRRFH</sequence>
<dbReference type="Pfam" id="PF13962">
    <property type="entry name" value="PGG"/>
    <property type="match status" value="1"/>
</dbReference>
<organism evidence="5 6">
    <name type="scientific">Saponaria officinalis</name>
    <name type="common">Common soapwort</name>
    <name type="synonym">Lychnis saponaria</name>
    <dbReference type="NCBI Taxonomy" id="3572"/>
    <lineage>
        <taxon>Eukaryota</taxon>
        <taxon>Viridiplantae</taxon>
        <taxon>Streptophyta</taxon>
        <taxon>Embryophyta</taxon>
        <taxon>Tracheophyta</taxon>
        <taxon>Spermatophyta</taxon>
        <taxon>Magnoliopsida</taxon>
        <taxon>eudicotyledons</taxon>
        <taxon>Gunneridae</taxon>
        <taxon>Pentapetalae</taxon>
        <taxon>Caryophyllales</taxon>
        <taxon>Caryophyllaceae</taxon>
        <taxon>Caryophylleae</taxon>
        <taxon>Saponaria</taxon>
    </lineage>
</organism>
<feature type="region of interest" description="Disordered" evidence="2">
    <location>
        <begin position="1"/>
        <end position="42"/>
    </location>
</feature>
<evidence type="ECO:0000313" key="5">
    <source>
        <dbReference type="EMBL" id="KAK9725237.1"/>
    </source>
</evidence>
<dbReference type="Gene3D" id="1.25.40.20">
    <property type="entry name" value="Ankyrin repeat-containing domain"/>
    <property type="match status" value="2"/>
</dbReference>
<proteinExistence type="predicted"/>
<dbReference type="PANTHER" id="PTHR24177">
    <property type="entry name" value="CASKIN"/>
    <property type="match status" value="1"/>
</dbReference>
<keyword evidence="1" id="KW-0040">ANK repeat</keyword>
<keyword evidence="6" id="KW-1185">Reference proteome</keyword>
<accession>A0AAW1KSP3</accession>
<feature type="repeat" description="ANK" evidence="1">
    <location>
        <begin position="119"/>
        <end position="151"/>
    </location>
</feature>
<dbReference type="InterPro" id="IPR026961">
    <property type="entry name" value="PGG_dom"/>
</dbReference>
<gene>
    <name evidence="5" type="ORF">RND81_05G130300</name>
</gene>
<evidence type="ECO:0000256" key="3">
    <source>
        <dbReference type="SAM" id="Phobius"/>
    </source>
</evidence>
<feature type="domain" description="PGG" evidence="4">
    <location>
        <begin position="435"/>
        <end position="554"/>
    </location>
</feature>
<dbReference type="InterPro" id="IPR036770">
    <property type="entry name" value="Ankyrin_rpt-contain_sf"/>
</dbReference>
<dbReference type="Proteomes" id="UP001443914">
    <property type="component" value="Unassembled WGS sequence"/>
</dbReference>
<comment type="caution">
    <text evidence="5">The sequence shown here is derived from an EMBL/GenBank/DDBJ whole genome shotgun (WGS) entry which is preliminary data.</text>
</comment>
<feature type="transmembrane region" description="Helical" evidence="3">
    <location>
        <begin position="445"/>
        <end position="466"/>
    </location>
</feature>
<reference evidence="5" key="1">
    <citation type="submission" date="2024-03" db="EMBL/GenBank/DDBJ databases">
        <title>WGS assembly of Saponaria officinalis var. Norfolk2.</title>
        <authorList>
            <person name="Jenkins J."/>
            <person name="Shu S."/>
            <person name="Grimwood J."/>
            <person name="Barry K."/>
            <person name="Goodstein D."/>
            <person name="Schmutz J."/>
            <person name="Leebens-Mack J."/>
            <person name="Osbourn A."/>
        </authorList>
    </citation>
    <scope>NUCLEOTIDE SEQUENCE [LARGE SCALE GENOMIC DNA]</scope>
    <source>
        <strain evidence="5">JIC</strain>
    </source>
</reference>
<dbReference type="Pfam" id="PF12796">
    <property type="entry name" value="Ank_2"/>
    <property type="match status" value="1"/>
</dbReference>
<dbReference type="SMART" id="SM00248">
    <property type="entry name" value="ANK"/>
    <property type="match status" value="2"/>
</dbReference>
<feature type="transmembrane region" description="Helical" evidence="3">
    <location>
        <begin position="486"/>
        <end position="512"/>
    </location>
</feature>
<feature type="compositionally biased region" description="Low complexity" evidence="2">
    <location>
        <begin position="20"/>
        <end position="32"/>
    </location>
</feature>
<dbReference type="PROSITE" id="PS50088">
    <property type="entry name" value="ANK_REPEAT"/>
    <property type="match status" value="1"/>
</dbReference>
<dbReference type="SUPFAM" id="SSF48403">
    <property type="entry name" value="Ankyrin repeat"/>
    <property type="match status" value="1"/>
</dbReference>
<evidence type="ECO:0000256" key="2">
    <source>
        <dbReference type="SAM" id="MobiDB-lite"/>
    </source>
</evidence>
<dbReference type="EMBL" id="JBDFQZ010000005">
    <property type="protein sequence ID" value="KAK9725237.1"/>
    <property type="molecule type" value="Genomic_DNA"/>
</dbReference>
<evidence type="ECO:0000313" key="6">
    <source>
        <dbReference type="Proteomes" id="UP001443914"/>
    </source>
</evidence>
<keyword evidence="3" id="KW-0472">Membrane</keyword>
<keyword evidence="3" id="KW-0812">Transmembrane</keyword>
<dbReference type="PANTHER" id="PTHR24177:SF435">
    <property type="entry name" value="ANKYRIN REPEAT-CONTAINING PROTEIN NPR4-LIKE"/>
    <property type="match status" value="1"/>
</dbReference>